<feature type="transmembrane region" description="Helical" evidence="2">
    <location>
        <begin position="201"/>
        <end position="222"/>
    </location>
</feature>
<feature type="compositionally biased region" description="Pro residues" evidence="1">
    <location>
        <begin position="34"/>
        <end position="46"/>
    </location>
</feature>
<feature type="region of interest" description="Disordered" evidence="1">
    <location>
        <begin position="1"/>
        <end position="49"/>
    </location>
</feature>
<organism evidence="3 4">
    <name type="scientific">Lasiosphaeria hispida</name>
    <dbReference type="NCBI Taxonomy" id="260671"/>
    <lineage>
        <taxon>Eukaryota</taxon>
        <taxon>Fungi</taxon>
        <taxon>Dikarya</taxon>
        <taxon>Ascomycota</taxon>
        <taxon>Pezizomycotina</taxon>
        <taxon>Sordariomycetes</taxon>
        <taxon>Sordariomycetidae</taxon>
        <taxon>Sordariales</taxon>
        <taxon>Lasiosphaeriaceae</taxon>
        <taxon>Lasiosphaeria</taxon>
    </lineage>
</organism>
<proteinExistence type="predicted"/>
<feature type="transmembrane region" description="Helical" evidence="2">
    <location>
        <begin position="164"/>
        <end position="189"/>
    </location>
</feature>
<feature type="transmembrane region" description="Helical" evidence="2">
    <location>
        <begin position="113"/>
        <end position="133"/>
    </location>
</feature>
<gene>
    <name evidence="3" type="ORF">B0T25DRAFT_598221</name>
</gene>
<keyword evidence="2" id="KW-1133">Transmembrane helix</keyword>
<dbReference type="Proteomes" id="UP001275084">
    <property type="component" value="Unassembled WGS sequence"/>
</dbReference>
<reference evidence="3" key="2">
    <citation type="submission" date="2023-06" db="EMBL/GenBank/DDBJ databases">
        <authorList>
            <consortium name="Lawrence Berkeley National Laboratory"/>
            <person name="Haridas S."/>
            <person name="Hensen N."/>
            <person name="Bonometti L."/>
            <person name="Westerberg I."/>
            <person name="Brannstrom I.O."/>
            <person name="Guillou S."/>
            <person name="Cros-Aarteil S."/>
            <person name="Calhoun S."/>
            <person name="Kuo A."/>
            <person name="Mondo S."/>
            <person name="Pangilinan J."/>
            <person name="Riley R."/>
            <person name="Labutti K."/>
            <person name="Andreopoulos B."/>
            <person name="Lipzen A."/>
            <person name="Chen C."/>
            <person name="Yanf M."/>
            <person name="Daum C."/>
            <person name="Ng V."/>
            <person name="Clum A."/>
            <person name="Steindorff A."/>
            <person name="Ohm R."/>
            <person name="Martin F."/>
            <person name="Silar P."/>
            <person name="Natvig D."/>
            <person name="Lalanne C."/>
            <person name="Gautier V."/>
            <person name="Ament-Velasquez S.L."/>
            <person name="Kruys A."/>
            <person name="Hutchinson M.I."/>
            <person name="Powell A.J."/>
            <person name="Barry K."/>
            <person name="Miller A.N."/>
            <person name="Grigoriev I.V."/>
            <person name="Debuchy R."/>
            <person name="Gladieux P."/>
            <person name="Thoren M.H."/>
            <person name="Johannesson H."/>
        </authorList>
    </citation>
    <scope>NUCLEOTIDE SEQUENCE</scope>
    <source>
        <strain evidence="3">CBS 955.72</strain>
    </source>
</reference>
<evidence type="ECO:0008006" key="5">
    <source>
        <dbReference type="Google" id="ProtNLM"/>
    </source>
</evidence>
<dbReference type="AlphaFoldDB" id="A0AAJ0ML05"/>
<evidence type="ECO:0000256" key="1">
    <source>
        <dbReference type="SAM" id="MobiDB-lite"/>
    </source>
</evidence>
<evidence type="ECO:0000256" key="2">
    <source>
        <dbReference type="SAM" id="Phobius"/>
    </source>
</evidence>
<keyword evidence="2" id="KW-0812">Transmembrane</keyword>
<reference evidence="3" key="1">
    <citation type="journal article" date="2023" name="Mol. Phylogenet. Evol.">
        <title>Genome-scale phylogeny and comparative genomics of the fungal order Sordariales.</title>
        <authorList>
            <person name="Hensen N."/>
            <person name="Bonometti L."/>
            <person name="Westerberg I."/>
            <person name="Brannstrom I.O."/>
            <person name="Guillou S."/>
            <person name="Cros-Aarteil S."/>
            <person name="Calhoun S."/>
            <person name="Haridas S."/>
            <person name="Kuo A."/>
            <person name="Mondo S."/>
            <person name="Pangilinan J."/>
            <person name="Riley R."/>
            <person name="LaButti K."/>
            <person name="Andreopoulos B."/>
            <person name="Lipzen A."/>
            <person name="Chen C."/>
            <person name="Yan M."/>
            <person name="Daum C."/>
            <person name="Ng V."/>
            <person name="Clum A."/>
            <person name="Steindorff A."/>
            <person name="Ohm R.A."/>
            <person name="Martin F."/>
            <person name="Silar P."/>
            <person name="Natvig D.O."/>
            <person name="Lalanne C."/>
            <person name="Gautier V."/>
            <person name="Ament-Velasquez S.L."/>
            <person name="Kruys A."/>
            <person name="Hutchinson M.I."/>
            <person name="Powell A.J."/>
            <person name="Barry K."/>
            <person name="Miller A.N."/>
            <person name="Grigoriev I.V."/>
            <person name="Debuchy R."/>
            <person name="Gladieux P."/>
            <person name="Hiltunen Thoren M."/>
            <person name="Johannesson H."/>
        </authorList>
    </citation>
    <scope>NUCLEOTIDE SEQUENCE</scope>
    <source>
        <strain evidence="3">CBS 955.72</strain>
    </source>
</reference>
<feature type="compositionally biased region" description="Polar residues" evidence="1">
    <location>
        <begin position="1"/>
        <end position="31"/>
    </location>
</feature>
<keyword evidence="4" id="KW-1185">Reference proteome</keyword>
<dbReference type="EMBL" id="JAUIQD010000001">
    <property type="protein sequence ID" value="KAK3364292.1"/>
    <property type="molecule type" value="Genomic_DNA"/>
</dbReference>
<comment type="caution">
    <text evidence="3">The sequence shown here is derived from an EMBL/GenBank/DDBJ whole genome shotgun (WGS) entry which is preliminary data.</text>
</comment>
<sequence>MSTSTPIQMNKLPSQPSRSTIQSGMSANTGTPLFPQPAGPITPPQPNAAATNGYNAFEHEVQPSSDFSLSCAVFVFGLFWDPLSQALCLWCGKHISTPAGKFFSRVGTLFTRFGTWFAACFAHFVFFVLGRFVHGPSSPPLADEENMEWPPRRPPFLARSSPSLVHGFAGIVGALSVGVFCAGFFPSLLEGERQHHLGQSALCLLGFALFLALFSSGFAAIAGDRNGTRVALATLVVLMSRKKHEDTVPRYKSLRNVFLVRFTGRGF</sequence>
<keyword evidence="2" id="KW-0472">Membrane</keyword>
<name>A0AAJ0ML05_9PEZI</name>
<protein>
    <recommendedName>
        <fullName evidence="5">Transmembrane protein</fullName>
    </recommendedName>
</protein>
<accession>A0AAJ0ML05</accession>
<evidence type="ECO:0000313" key="3">
    <source>
        <dbReference type="EMBL" id="KAK3364292.1"/>
    </source>
</evidence>
<evidence type="ECO:0000313" key="4">
    <source>
        <dbReference type="Proteomes" id="UP001275084"/>
    </source>
</evidence>